<accession>A0A914PEC7</accession>
<dbReference type="AlphaFoldDB" id="A0A914PEC7"/>
<proteinExistence type="predicted"/>
<name>A0A914PEC7_9BILA</name>
<dbReference type="WBParaSite" id="PDA_v2.g13108.t1">
    <property type="protein sequence ID" value="PDA_v2.g13108.t1"/>
    <property type="gene ID" value="PDA_v2.g13108"/>
</dbReference>
<keyword evidence="1" id="KW-1185">Reference proteome</keyword>
<protein>
    <submittedName>
        <fullName evidence="2">Ribosomal protein S3</fullName>
    </submittedName>
</protein>
<evidence type="ECO:0000313" key="1">
    <source>
        <dbReference type="Proteomes" id="UP000887578"/>
    </source>
</evidence>
<evidence type="ECO:0000313" key="2">
    <source>
        <dbReference type="WBParaSite" id="PDA_v2.g13108.t1"/>
    </source>
</evidence>
<organism evidence="1 2">
    <name type="scientific">Panagrolaimus davidi</name>
    <dbReference type="NCBI Taxonomy" id="227884"/>
    <lineage>
        <taxon>Eukaryota</taxon>
        <taxon>Metazoa</taxon>
        <taxon>Ecdysozoa</taxon>
        <taxon>Nematoda</taxon>
        <taxon>Chromadorea</taxon>
        <taxon>Rhabditida</taxon>
        <taxon>Tylenchina</taxon>
        <taxon>Panagrolaimomorpha</taxon>
        <taxon>Panagrolaimoidea</taxon>
        <taxon>Panagrolaimidae</taxon>
        <taxon>Panagrolaimus</taxon>
    </lineage>
</organism>
<dbReference type="Proteomes" id="UP000887578">
    <property type="component" value="Unplaced"/>
</dbReference>
<reference evidence="2" key="1">
    <citation type="submission" date="2022-11" db="UniProtKB">
        <authorList>
            <consortium name="WormBaseParasite"/>
        </authorList>
    </citation>
    <scope>IDENTIFICATION</scope>
</reference>
<sequence length="198" mass="23287">MANSKRIQFFKSFISRQNWSLPNSIIYYILKNPSTSKVYQKLIQSCKYFFIKNPILIINQKLYIAIKTYLPYPKEIDFKNITSKLWIKNEINISSRNGDEGYRASSIVPKIFKCDAQRLILMKQIISFKELLFLASNVQKIILDCTIKNKHTTISLAFCNTISDAYKTRLEEIIDEIIEAEVRDFKIPFISFHGMYEE</sequence>